<dbReference type="InterPro" id="IPR025698">
    <property type="entry name" value="2TM_dom"/>
</dbReference>
<reference evidence="3 4" key="1">
    <citation type="submission" date="2013-09" db="EMBL/GenBank/DDBJ databases">
        <authorList>
            <person name="Zeng Z."/>
            <person name="Chen C."/>
        </authorList>
    </citation>
    <scope>NUCLEOTIDE SEQUENCE [LARGE SCALE GENOMIC DNA]</scope>
    <source>
        <strain evidence="3 4">GH29-5</strain>
    </source>
</reference>
<dbReference type="GO" id="GO:0016301">
    <property type="term" value="F:kinase activity"/>
    <property type="evidence" value="ECO:0007669"/>
    <property type="project" value="UniProtKB-KW"/>
</dbReference>
<sequence length="108" mass="13138">MEAKPNNREQFERAKKRVDEIKGFYGHLTVYILVNIFFLVINLLTSPEHLWFFWPMLGWGIGVAMHGLRVFNYMPFFGKDWEERKLKEFLEEEERQKEKFKNEDHGKL</sequence>
<keyword evidence="3" id="KW-0418">Kinase</keyword>
<dbReference type="Pfam" id="PF13239">
    <property type="entry name" value="2TM"/>
    <property type="match status" value="1"/>
</dbReference>
<dbReference type="AlphaFoldDB" id="A0A0A2MD02"/>
<evidence type="ECO:0000259" key="2">
    <source>
        <dbReference type="Pfam" id="PF13239"/>
    </source>
</evidence>
<dbReference type="OrthoDB" id="8965954at2"/>
<evidence type="ECO:0000256" key="1">
    <source>
        <dbReference type="SAM" id="Phobius"/>
    </source>
</evidence>
<comment type="caution">
    <text evidence="3">The sequence shown here is derived from an EMBL/GenBank/DDBJ whole genome shotgun (WGS) entry which is preliminary data.</text>
</comment>
<keyword evidence="1" id="KW-1133">Transmembrane helix</keyword>
<dbReference type="RefSeq" id="WP_026981122.1">
    <property type="nucleotide sequence ID" value="NZ_JRLW01000003.1"/>
</dbReference>
<keyword evidence="3" id="KW-0808">Transferase</keyword>
<dbReference type="STRING" id="1121899.GCA_000430025_00078"/>
<proteinExistence type="predicted"/>
<dbReference type="eggNOG" id="COG2972">
    <property type="taxonomic scope" value="Bacteria"/>
</dbReference>
<gene>
    <name evidence="3" type="ORF">Q764_03475</name>
</gene>
<name>A0A0A2MD02_9FLAO</name>
<organism evidence="3 4">
    <name type="scientific">Flavobacterium suncheonense GH29-5 = DSM 17707</name>
    <dbReference type="NCBI Taxonomy" id="1121899"/>
    <lineage>
        <taxon>Bacteria</taxon>
        <taxon>Pseudomonadati</taxon>
        <taxon>Bacteroidota</taxon>
        <taxon>Flavobacteriia</taxon>
        <taxon>Flavobacteriales</taxon>
        <taxon>Flavobacteriaceae</taxon>
        <taxon>Flavobacterium</taxon>
    </lineage>
</organism>
<accession>A0A0A2MD02</accession>
<keyword evidence="1" id="KW-0812">Transmembrane</keyword>
<feature type="domain" description="2TM" evidence="2">
    <location>
        <begin position="12"/>
        <end position="91"/>
    </location>
</feature>
<keyword evidence="1" id="KW-0472">Membrane</keyword>
<feature type="transmembrane region" description="Helical" evidence="1">
    <location>
        <begin position="24"/>
        <end position="45"/>
    </location>
</feature>
<dbReference type="Proteomes" id="UP000030121">
    <property type="component" value="Unassembled WGS sequence"/>
</dbReference>
<dbReference type="EMBL" id="JRLW01000003">
    <property type="protein sequence ID" value="KGO90139.1"/>
    <property type="molecule type" value="Genomic_DNA"/>
</dbReference>
<evidence type="ECO:0000313" key="4">
    <source>
        <dbReference type="Proteomes" id="UP000030121"/>
    </source>
</evidence>
<feature type="transmembrane region" description="Helical" evidence="1">
    <location>
        <begin position="51"/>
        <end position="71"/>
    </location>
</feature>
<keyword evidence="4" id="KW-1185">Reference proteome</keyword>
<evidence type="ECO:0000313" key="3">
    <source>
        <dbReference type="EMBL" id="KGO90139.1"/>
    </source>
</evidence>
<protein>
    <submittedName>
        <fullName evidence="3">Histidine kinase</fullName>
    </submittedName>
</protein>